<dbReference type="GO" id="GO:0005524">
    <property type="term" value="F:ATP binding"/>
    <property type="evidence" value="ECO:0007669"/>
    <property type="project" value="UniProtKB-KW"/>
</dbReference>
<organism evidence="8 9">
    <name type="scientific">Sphingomonas taxi</name>
    <dbReference type="NCBI Taxonomy" id="1549858"/>
    <lineage>
        <taxon>Bacteria</taxon>
        <taxon>Pseudomonadati</taxon>
        <taxon>Pseudomonadota</taxon>
        <taxon>Alphaproteobacteria</taxon>
        <taxon>Sphingomonadales</taxon>
        <taxon>Sphingomonadaceae</taxon>
        <taxon>Sphingomonas</taxon>
    </lineage>
</organism>
<evidence type="ECO:0000256" key="4">
    <source>
        <dbReference type="ARBA" id="ARBA00023267"/>
    </source>
</evidence>
<evidence type="ECO:0000313" key="9">
    <source>
        <dbReference type="Proteomes" id="UP000249229"/>
    </source>
</evidence>
<dbReference type="PANTHER" id="PTHR12835:SF5">
    <property type="entry name" value="BIOTIN--PROTEIN LIGASE"/>
    <property type="match status" value="1"/>
</dbReference>
<proteinExistence type="predicted"/>
<dbReference type="Pfam" id="PF02237">
    <property type="entry name" value="BPL_C"/>
    <property type="match status" value="1"/>
</dbReference>
<evidence type="ECO:0000256" key="2">
    <source>
        <dbReference type="ARBA" id="ARBA00022741"/>
    </source>
</evidence>
<evidence type="ECO:0000256" key="6">
    <source>
        <dbReference type="ARBA" id="ARBA00047846"/>
    </source>
</evidence>
<dbReference type="CDD" id="cd16442">
    <property type="entry name" value="BPL"/>
    <property type="match status" value="1"/>
</dbReference>
<evidence type="ECO:0000256" key="1">
    <source>
        <dbReference type="ARBA" id="ARBA00022598"/>
    </source>
</evidence>
<protein>
    <recommendedName>
        <fullName evidence="5">biotin--[biotin carboxyl-carrier protein] ligase</fullName>
        <ecNumber evidence="5">6.3.4.15</ecNumber>
    </recommendedName>
</protein>
<dbReference type="InterPro" id="IPR004408">
    <property type="entry name" value="Biotin_CoA_COase_ligase"/>
</dbReference>
<accession>A0A2W5PCD0</accession>
<keyword evidence="1 8" id="KW-0436">Ligase</keyword>
<dbReference type="Gene3D" id="3.30.930.10">
    <property type="entry name" value="Bira Bifunctional Protein, Domain 2"/>
    <property type="match status" value="1"/>
</dbReference>
<keyword evidence="2" id="KW-0547">Nucleotide-binding</keyword>
<evidence type="ECO:0000256" key="5">
    <source>
        <dbReference type="ARBA" id="ARBA00024227"/>
    </source>
</evidence>
<dbReference type="PANTHER" id="PTHR12835">
    <property type="entry name" value="BIOTIN PROTEIN LIGASE"/>
    <property type="match status" value="1"/>
</dbReference>
<gene>
    <name evidence="8" type="ORF">DI544_00595</name>
</gene>
<dbReference type="InterPro" id="IPR003142">
    <property type="entry name" value="BPL_C"/>
</dbReference>
<comment type="caution">
    <text evidence="8">The sequence shown here is derived from an EMBL/GenBank/DDBJ whole genome shotgun (WGS) entry which is preliminary data.</text>
</comment>
<evidence type="ECO:0000259" key="7">
    <source>
        <dbReference type="PROSITE" id="PS51733"/>
    </source>
</evidence>
<dbReference type="InterPro" id="IPR004143">
    <property type="entry name" value="BPL_LPL_catalytic"/>
</dbReference>
<dbReference type="Gene3D" id="2.30.30.100">
    <property type="match status" value="1"/>
</dbReference>
<feature type="domain" description="BPL/LPL catalytic" evidence="7">
    <location>
        <begin position="1"/>
        <end position="169"/>
    </location>
</feature>
<comment type="catalytic activity">
    <reaction evidence="6">
        <text>biotin + L-lysyl-[protein] + ATP = N(6)-biotinyl-L-lysyl-[protein] + AMP + diphosphate + H(+)</text>
        <dbReference type="Rhea" id="RHEA:11756"/>
        <dbReference type="Rhea" id="RHEA-COMP:9752"/>
        <dbReference type="Rhea" id="RHEA-COMP:10505"/>
        <dbReference type="ChEBI" id="CHEBI:15378"/>
        <dbReference type="ChEBI" id="CHEBI:29969"/>
        <dbReference type="ChEBI" id="CHEBI:30616"/>
        <dbReference type="ChEBI" id="CHEBI:33019"/>
        <dbReference type="ChEBI" id="CHEBI:57586"/>
        <dbReference type="ChEBI" id="CHEBI:83144"/>
        <dbReference type="ChEBI" id="CHEBI:456215"/>
        <dbReference type="EC" id="6.3.4.15"/>
    </reaction>
</comment>
<reference evidence="8 9" key="1">
    <citation type="submission" date="2017-08" db="EMBL/GenBank/DDBJ databases">
        <title>Infants hospitalized years apart are colonized by the same room-sourced microbial strains.</title>
        <authorList>
            <person name="Brooks B."/>
            <person name="Olm M.R."/>
            <person name="Firek B.A."/>
            <person name="Baker R."/>
            <person name="Thomas B.C."/>
            <person name="Morowitz M.J."/>
            <person name="Banfield J.F."/>
        </authorList>
    </citation>
    <scope>NUCLEOTIDE SEQUENCE [LARGE SCALE GENOMIC DNA]</scope>
    <source>
        <strain evidence="8">S2_005_001_R1_22</strain>
    </source>
</reference>
<keyword evidence="4" id="KW-0092">Biotin</keyword>
<evidence type="ECO:0000256" key="3">
    <source>
        <dbReference type="ARBA" id="ARBA00022840"/>
    </source>
</evidence>
<dbReference type="NCBIfam" id="TIGR00121">
    <property type="entry name" value="birA_ligase"/>
    <property type="match status" value="1"/>
</dbReference>
<sequence length="234" mass="23822">MLTVAATGSTNADLLALARDGGAQEGVWLRAERQSAGRGRQGRPWESAPGNLYVSTVVTLRPDDPPAPGLALVAAVALEEAVRAALPDAAALMLKWPNDLLLGGAKLSGVLLERAAGQVVIGIGVNVAHHPALPDRPTTSLHDAGSPVTAAGLLEDLAAALADWLAVWRMDGMAPVAARWTGRAHALGTALTARLPDGSGVEGRFAGLDASGALLLDTAAGGRRVVHAGDVFLV</sequence>
<dbReference type="AlphaFoldDB" id="A0A2W5PCD0"/>
<name>A0A2W5PCD0_9SPHN</name>
<dbReference type="SUPFAM" id="SSF50037">
    <property type="entry name" value="C-terminal domain of transcriptional repressors"/>
    <property type="match status" value="1"/>
</dbReference>
<dbReference type="InterPro" id="IPR045864">
    <property type="entry name" value="aa-tRNA-synth_II/BPL/LPL"/>
</dbReference>
<dbReference type="PROSITE" id="PS51733">
    <property type="entry name" value="BPL_LPL_CATALYTIC"/>
    <property type="match status" value="1"/>
</dbReference>
<dbReference type="Proteomes" id="UP000249229">
    <property type="component" value="Unassembled WGS sequence"/>
</dbReference>
<dbReference type="GO" id="GO:0005737">
    <property type="term" value="C:cytoplasm"/>
    <property type="evidence" value="ECO:0007669"/>
    <property type="project" value="TreeGrafter"/>
</dbReference>
<dbReference type="Pfam" id="PF03099">
    <property type="entry name" value="BPL_LplA_LipB"/>
    <property type="match status" value="1"/>
</dbReference>
<dbReference type="SUPFAM" id="SSF55681">
    <property type="entry name" value="Class II aaRS and biotin synthetases"/>
    <property type="match status" value="1"/>
</dbReference>
<dbReference type="InterPro" id="IPR008988">
    <property type="entry name" value="Transcriptional_repressor_C"/>
</dbReference>
<keyword evidence="3" id="KW-0067">ATP-binding</keyword>
<dbReference type="EC" id="6.3.4.15" evidence="5"/>
<dbReference type="EMBL" id="QFQI01000001">
    <property type="protein sequence ID" value="PZQ62744.1"/>
    <property type="molecule type" value="Genomic_DNA"/>
</dbReference>
<dbReference type="GO" id="GO:0004077">
    <property type="term" value="F:biotin--[biotin carboxyl-carrier protein] ligase activity"/>
    <property type="evidence" value="ECO:0007669"/>
    <property type="project" value="UniProtKB-EC"/>
</dbReference>
<evidence type="ECO:0000313" key="8">
    <source>
        <dbReference type="EMBL" id="PZQ62744.1"/>
    </source>
</evidence>